<keyword evidence="4" id="KW-0720">Serine protease</keyword>
<dbReference type="InterPro" id="IPR004447">
    <property type="entry name" value="Peptidase_S41A"/>
</dbReference>
<dbReference type="PANTHER" id="PTHR32060">
    <property type="entry name" value="TAIL-SPECIFIC PROTEASE"/>
    <property type="match status" value="1"/>
</dbReference>
<name>A0A1I1RB75_9ACTN</name>
<organism evidence="8 9">
    <name type="scientific">Streptomyces aidingensis</name>
    <dbReference type="NCBI Taxonomy" id="910347"/>
    <lineage>
        <taxon>Bacteria</taxon>
        <taxon>Bacillati</taxon>
        <taxon>Actinomycetota</taxon>
        <taxon>Actinomycetes</taxon>
        <taxon>Kitasatosporales</taxon>
        <taxon>Streptomycetaceae</taxon>
        <taxon>Streptomyces</taxon>
    </lineage>
</organism>
<evidence type="ECO:0000259" key="7">
    <source>
        <dbReference type="PROSITE" id="PS50106"/>
    </source>
</evidence>
<dbReference type="SUPFAM" id="SSF52096">
    <property type="entry name" value="ClpP/crotonase"/>
    <property type="match status" value="1"/>
</dbReference>
<dbReference type="GO" id="GO:0007165">
    <property type="term" value="P:signal transduction"/>
    <property type="evidence" value="ECO:0007669"/>
    <property type="project" value="TreeGrafter"/>
</dbReference>
<dbReference type="SUPFAM" id="SSF50156">
    <property type="entry name" value="PDZ domain-like"/>
    <property type="match status" value="1"/>
</dbReference>
<dbReference type="Pfam" id="PF03572">
    <property type="entry name" value="Peptidase_S41"/>
    <property type="match status" value="1"/>
</dbReference>
<keyword evidence="2 8" id="KW-0645">Protease</keyword>
<dbReference type="STRING" id="910347.SAMN05421773_1135"/>
<dbReference type="CDD" id="cd07560">
    <property type="entry name" value="Peptidase_S41_CPP"/>
    <property type="match status" value="1"/>
</dbReference>
<dbReference type="Pfam" id="PF17820">
    <property type="entry name" value="PDZ_6"/>
    <property type="match status" value="1"/>
</dbReference>
<evidence type="ECO:0000256" key="2">
    <source>
        <dbReference type="ARBA" id="ARBA00022670"/>
    </source>
</evidence>
<keyword evidence="3" id="KW-0378">Hydrolase</keyword>
<evidence type="ECO:0000313" key="9">
    <source>
        <dbReference type="Proteomes" id="UP000199207"/>
    </source>
</evidence>
<dbReference type="Gene3D" id="3.90.226.10">
    <property type="entry name" value="2-enoyl-CoA Hydratase, Chain A, domain 1"/>
    <property type="match status" value="1"/>
</dbReference>
<evidence type="ECO:0000256" key="5">
    <source>
        <dbReference type="SAM" id="MobiDB-lite"/>
    </source>
</evidence>
<reference evidence="8 9" key="1">
    <citation type="submission" date="2016-10" db="EMBL/GenBank/DDBJ databases">
        <authorList>
            <person name="de Groot N.N."/>
        </authorList>
    </citation>
    <scope>NUCLEOTIDE SEQUENCE [LARGE SCALE GENOMIC DNA]</scope>
    <source>
        <strain evidence="8 9">CGMCC 4.5739</strain>
    </source>
</reference>
<gene>
    <name evidence="8" type="ORF">SAMN05421773_1135</name>
</gene>
<dbReference type="Proteomes" id="UP000199207">
    <property type="component" value="Unassembled WGS sequence"/>
</dbReference>
<sequence>MVCVFLAALTAGTATGSWQAEGTPWLAAPAGGSEPDGSAGQAGGESDGNSDGNSDGRAATGDPAAATADGEPPAGDAALLVSRSGDRWAAAYTAEEYEELQLSLEGGYVGTGIALHRTPEGTIEISRVHSGSPAALAGVRAGDELLSIDGEPVGGVPVTEAVSRLRGSDQPGGARAGSTVRVALVRDGVRWQAELKRAVLETKPVTVDRDTAGVTRIRLESFTAGSADLVRAAVENAPESDGLLLDLRGNSGGLVTEAAAVASVFLDGGLVATYDVYGEQQALYAEPGGHITRPLVVLVDGGTMSSAELLTGALQDRNRAVVVGTPTFGKGTVQMPIEQPDGSVAELTVGHYATPSGEVVEDGEGIAPDVVVEDGEDAVARGRSVLEGLASGA</sequence>
<dbReference type="Gene3D" id="3.30.750.44">
    <property type="match status" value="1"/>
</dbReference>
<feature type="compositionally biased region" description="Low complexity" evidence="5">
    <location>
        <begin position="47"/>
        <end position="78"/>
    </location>
</feature>
<evidence type="ECO:0000256" key="6">
    <source>
        <dbReference type="SAM" id="SignalP"/>
    </source>
</evidence>
<dbReference type="InterPro" id="IPR036034">
    <property type="entry name" value="PDZ_sf"/>
</dbReference>
<dbReference type="InterPro" id="IPR001478">
    <property type="entry name" value="PDZ"/>
</dbReference>
<dbReference type="RefSeq" id="WP_245834359.1">
    <property type="nucleotide sequence ID" value="NZ_FOLM01000013.1"/>
</dbReference>
<dbReference type="InterPro" id="IPR029045">
    <property type="entry name" value="ClpP/crotonase-like_dom_sf"/>
</dbReference>
<dbReference type="PANTHER" id="PTHR32060:SF30">
    <property type="entry name" value="CARBOXY-TERMINAL PROCESSING PROTEASE CTPA"/>
    <property type="match status" value="1"/>
</dbReference>
<feature type="chain" id="PRO_5011560537" evidence="6">
    <location>
        <begin position="21"/>
        <end position="393"/>
    </location>
</feature>
<feature type="signal peptide" evidence="6">
    <location>
        <begin position="1"/>
        <end position="20"/>
    </location>
</feature>
<protein>
    <submittedName>
        <fullName evidence="8">Carboxyl-terminal processing protease</fullName>
    </submittedName>
</protein>
<dbReference type="GO" id="GO:0004175">
    <property type="term" value="F:endopeptidase activity"/>
    <property type="evidence" value="ECO:0007669"/>
    <property type="project" value="TreeGrafter"/>
</dbReference>
<feature type="region of interest" description="Disordered" evidence="5">
    <location>
        <begin position="20"/>
        <end position="78"/>
    </location>
</feature>
<dbReference type="InterPro" id="IPR041489">
    <property type="entry name" value="PDZ_6"/>
</dbReference>
<dbReference type="SMART" id="SM00228">
    <property type="entry name" value="PDZ"/>
    <property type="match status" value="1"/>
</dbReference>
<keyword evidence="6" id="KW-0732">Signal</keyword>
<evidence type="ECO:0000256" key="4">
    <source>
        <dbReference type="ARBA" id="ARBA00022825"/>
    </source>
</evidence>
<dbReference type="AlphaFoldDB" id="A0A1I1RB75"/>
<keyword evidence="9" id="KW-1185">Reference proteome</keyword>
<evidence type="ECO:0000256" key="3">
    <source>
        <dbReference type="ARBA" id="ARBA00022801"/>
    </source>
</evidence>
<dbReference type="Gene3D" id="2.30.42.10">
    <property type="match status" value="1"/>
</dbReference>
<dbReference type="PROSITE" id="PS50106">
    <property type="entry name" value="PDZ"/>
    <property type="match status" value="1"/>
</dbReference>
<dbReference type="GO" id="GO:0030288">
    <property type="term" value="C:outer membrane-bounded periplasmic space"/>
    <property type="evidence" value="ECO:0007669"/>
    <property type="project" value="TreeGrafter"/>
</dbReference>
<proteinExistence type="inferred from homology"/>
<evidence type="ECO:0000256" key="1">
    <source>
        <dbReference type="ARBA" id="ARBA00009179"/>
    </source>
</evidence>
<dbReference type="GO" id="GO:0008236">
    <property type="term" value="F:serine-type peptidase activity"/>
    <property type="evidence" value="ECO:0007669"/>
    <property type="project" value="UniProtKB-KW"/>
</dbReference>
<evidence type="ECO:0000313" key="8">
    <source>
        <dbReference type="EMBL" id="SFD31492.1"/>
    </source>
</evidence>
<dbReference type="GO" id="GO:0006508">
    <property type="term" value="P:proteolysis"/>
    <property type="evidence" value="ECO:0007669"/>
    <property type="project" value="UniProtKB-KW"/>
</dbReference>
<dbReference type="InterPro" id="IPR005151">
    <property type="entry name" value="Tail-specific_protease"/>
</dbReference>
<feature type="domain" description="PDZ" evidence="7">
    <location>
        <begin position="97"/>
        <end position="168"/>
    </location>
</feature>
<dbReference type="SMART" id="SM00245">
    <property type="entry name" value="TSPc"/>
    <property type="match status" value="1"/>
</dbReference>
<comment type="similarity">
    <text evidence="1">Belongs to the peptidase S41A family.</text>
</comment>
<accession>A0A1I1RB75</accession>
<dbReference type="EMBL" id="FOLM01000013">
    <property type="protein sequence ID" value="SFD31492.1"/>
    <property type="molecule type" value="Genomic_DNA"/>
</dbReference>